<dbReference type="OrthoDB" id="9815010at2"/>
<dbReference type="Gene3D" id="1.25.40.10">
    <property type="entry name" value="Tetratricopeptide repeat domain"/>
    <property type="match status" value="1"/>
</dbReference>
<dbReference type="KEGG" id="nha:Nham_1215"/>
<dbReference type="eggNOG" id="COG0457">
    <property type="taxonomic scope" value="Bacteria"/>
</dbReference>
<reference evidence="4 5" key="1">
    <citation type="submission" date="2006-03" db="EMBL/GenBank/DDBJ databases">
        <title>Complete sequence of chromosome of Nitrobacter hamburgensis X14.</title>
        <authorList>
            <consortium name="US DOE Joint Genome Institute"/>
            <person name="Copeland A."/>
            <person name="Lucas S."/>
            <person name="Lapidus A."/>
            <person name="Barry K."/>
            <person name="Detter J.C."/>
            <person name="Glavina del Rio T."/>
            <person name="Hammon N."/>
            <person name="Israni S."/>
            <person name="Dalin E."/>
            <person name="Tice H."/>
            <person name="Pitluck S."/>
            <person name="Chain P."/>
            <person name="Malfatti S."/>
            <person name="Shin M."/>
            <person name="Vergez L."/>
            <person name="Schmutz J."/>
            <person name="Larimer F."/>
            <person name="Land M."/>
            <person name="Hauser L."/>
            <person name="Kyrpides N."/>
            <person name="Ivanova N."/>
            <person name="Ward B."/>
            <person name="Arp D."/>
            <person name="Klotz M."/>
            <person name="Stein L."/>
            <person name="O'Mullan G."/>
            <person name="Starkenburg S."/>
            <person name="Sayavedra L."/>
            <person name="Poret-Peterson A.T."/>
            <person name="Gentry M.E."/>
            <person name="Bruce D."/>
            <person name="Richardson P."/>
        </authorList>
    </citation>
    <scope>NUCLEOTIDE SEQUENCE [LARGE SCALE GENOMIC DNA]</scope>
    <source>
        <strain evidence="5">DSM 10229 / NCIMB 13809 / X14</strain>
    </source>
</reference>
<sequence>MPQRFPAIGWFCLAILLAVAGALMPAVASAQAPPHSGPQLAPPETAQPNELPEPTSKLPGIPKDQVRGLDFLFGALKAAPDEESASHVEARILALWSRTSSDTTVLLMQRVKVATDAQQFGIALKLLDAVLNLHPDYIEGWSQRATLYYMRNDYQRSLEDIEQVLIREPRHFGALAGLGMIMQELGDDRRALDAFRKALAVNPHLANVRELVKTLTEKVEGRDI</sequence>
<dbReference type="PROSITE" id="PS50005">
    <property type="entry name" value="TPR"/>
    <property type="match status" value="2"/>
</dbReference>
<dbReference type="Proteomes" id="UP000001953">
    <property type="component" value="Chromosome"/>
</dbReference>
<feature type="repeat" description="TPR" evidence="1">
    <location>
        <begin position="172"/>
        <end position="205"/>
    </location>
</feature>
<dbReference type="InterPro" id="IPR019734">
    <property type="entry name" value="TPR_rpt"/>
</dbReference>
<dbReference type="SMART" id="SM00028">
    <property type="entry name" value="TPR"/>
    <property type="match status" value="2"/>
</dbReference>
<keyword evidence="1" id="KW-0802">TPR repeat</keyword>
<feature type="chain" id="PRO_5004195843" evidence="3">
    <location>
        <begin position="31"/>
        <end position="224"/>
    </location>
</feature>
<evidence type="ECO:0000256" key="1">
    <source>
        <dbReference type="PROSITE-ProRule" id="PRU00339"/>
    </source>
</evidence>
<dbReference type="HOGENOM" id="CLU_079829_1_0_5"/>
<protein>
    <submittedName>
        <fullName evidence="4">Tetratricopeptide TPR_2</fullName>
    </submittedName>
</protein>
<feature type="signal peptide" evidence="3">
    <location>
        <begin position="1"/>
        <end position="30"/>
    </location>
</feature>
<dbReference type="SUPFAM" id="SSF48452">
    <property type="entry name" value="TPR-like"/>
    <property type="match status" value="1"/>
</dbReference>
<feature type="region of interest" description="Disordered" evidence="2">
    <location>
        <begin position="30"/>
        <end position="61"/>
    </location>
</feature>
<keyword evidence="3" id="KW-0732">Signal</keyword>
<dbReference type="RefSeq" id="WP_011509736.1">
    <property type="nucleotide sequence ID" value="NC_007964.1"/>
</dbReference>
<organism evidence="4 5">
    <name type="scientific">Nitrobacter hamburgensis (strain DSM 10229 / NCIMB 13809 / X14)</name>
    <dbReference type="NCBI Taxonomy" id="323097"/>
    <lineage>
        <taxon>Bacteria</taxon>
        <taxon>Pseudomonadati</taxon>
        <taxon>Pseudomonadota</taxon>
        <taxon>Alphaproteobacteria</taxon>
        <taxon>Hyphomicrobiales</taxon>
        <taxon>Nitrobacteraceae</taxon>
        <taxon>Nitrobacter</taxon>
    </lineage>
</organism>
<dbReference type="EMBL" id="CP000319">
    <property type="protein sequence ID" value="ABE62043.1"/>
    <property type="molecule type" value="Genomic_DNA"/>
</dbReference>
<name>Q1QP04_NITHX</name>
<evidence type="ECO:0000256" key="2">
    <source>
        <dbReference type="SAM" id="MobiDB-lite"/>
    </source>
</evidence>
<keyword evidence="5" id="KW-1185">Reference proteome</keyword>
<evidence type="ECO:0000256" key="3">
    <source>
        <dbReference type="SAM" id="SignalP"/>
    </source>
</evidence>
<gene>
    <name evidence="4" type="ordered locus">Nham_1215</name>
</gene>
<proteinExistence type="predicted"/>
<dbReference type="InterPro" id="IPR011990">
    <property type="entry name" value="TPR-like_helical_dom_sf"/>
</dbReference>
<evidence type="ECO:0000313" key="4">
    <source>
        <dbReference type="EMBL" id="ABE62043.1"/>
    </source>
</evidence>
<feature type="repeat" description="TPR" evidence="1">
    <location>
        <begin position="138"/>
        <end position="171"/>
    </location>
</feature>
<evidence type="ECO:0000313" key="5">
    <source>
        <dbReference type="Proteomes" id="UP000001953"/>
    </source>
</evidence>
<accession>Q1QP04</accession>
<dbReference type="AlphaFoldDB" id="Q1QP04"/>
<dbReference type="STRING" id="323097.Nham_1215"/>